<name>A0ACA9TWF3_BIOOC</name>
<dbReference type="Proteomes" id="UP000836387">
    <property type="component" value="Unassembled WGS sequence"/>
</dbReference>
<gene>
    <name evidence="1" type="ORF">CRV2_00011081</name>
</gene>
<proteinExistence type="predicted"/>
<sequence length="308" mass="34468">MSSTHRDSTSLKYDFHHENTTHTFDIKWTSLGDPQSPPVILIHGTPWSSRVWTPFALSLSRQFHVYLFDRPGFGDSSPEKLRPGTADSQDPIFKYDGDLARQAEVFAALFKSWEAQWGGRKPHVVAHDNAGLVSLRAHLLHHCDYASLCLLDVVAIGPFGQPLFKAIGENPALFERLPPTAFEGILESYIRDAAYHDLSKETMQLLKEPWIRESTGKAGFFRELCQANVRSTDAVEGRYGEVGPKVPVKVIWGANDRWLPVETARRLGDALKAQEVVIIEQAGHLIMYDQPAQVGVELARWLLSGEVA</sequence>
<accession>A0ACA9TWF3</accession>
<organism evidence="1 2">
    <name type="scientific">Clonostachys rosea f. rosea IK726</name>
    <dbReference type="NCBI Taxonomy" id="1349383"/>
    <lineage>
        <taxon>Eukaryota</taxon>
        <taxon>Fungi</taxon>
        <taxon>Dikarya</taxon>
        <taxon>Ascomycota</taxon>
        <taxon>Pezizomycotina</taxon>
        <taxon>Sordariomycetes</taxon>
        <taxon>Hypocreomycetidae</taxon>
        <taxon>Hypocreales</taxon>
        <taxon>Bionectriaceae</taxon>
        <taxon>Clonostachys</taxon>
    </lineage>
</organism>
<reference evidence="1" key="2">
    <citation type="submission" date="2021-10" db="EMBL/GenBank/DDBJ databases">
        <authorList>
            <person name="Piombo E."/>
        </authorList>
    </citation>
    <scope>NUCLEOTIDE SEQUENCE</scope>
</reference>
<dbReference type="EMBL" id="CADEHS020000008">
    <property type="protein sequence ID" value="CAG9944988.1"/>
    <property type="molecule type" value="Genomic_DNA"/>
</dbReference>
<comment type="caution">
    <text evidence="1">The sequence shown here is derived from an EMBL/GenBank/DDBJ whole genome shotgun (WGS) entry which is preliminary data.</text>
</comment>
<reference evidence="1" key="1">
    <citation type="submission" date="2020-04" db="EMBL/GenBank/DDBJ databases">
        <authorList>
            <person name="Broberg M."/>
        </authorList>
    </citation>
    <scope>NUCLEOTIDE SEQUENCE</scope>
</reference>
<keyword evidence="2" id="KW-1185">Reference proteome</keyword>
<evidence type="ECO:0000313" key="1">
    <source>
        <dbReference type="EMBL" id="CAG9944988.1"/>
    </source>
</evidence>
<evidence type="ECO:0000313" key="2">
    <source>
        <dbReference type="Proteomes" id="UP000836387"/>
    </source>
</evidence>
<protein>
    <submittedName>
        <fullName evidence="1">Uncharacterized protein</fullName>
    </submittedName>
</protein>